<dbReference type="EMBL" id="BSPQ01000001">
    <property type="protein sequence ID" value="GLS89708.1"/>
    <property type="molecule type" value="Genomic_DNA"/>
</dbReference>
<feature type="transmembrane region" description="Helical" evidence="1">
    <location>
        <begin position="12"/>
        <end position="37"/>
    </location>
</feature>
<feature type="transmembrane region" description="Helical" evidence="1">
    <location>
        <begin position="43"/>
        <end position="62"/>
    </location>
</feature>
<gene>
    <name evidence="2" type="ORF">GCM10007916_07750</name>
</gene>
<evidence type="ECO:0008006" key="4">
    <source>
        <dbReference type="Google" id="ProtNLM"/>
    </source>
</evidence>
<evidence type="ECO:0000313" key="3">
    <source>
        <dbReference type="Proteomes" id="UP001157353"/>
    </source>
</evidence>
<reference evidence="3" key="1">
    <citation type="journal article" date="2019" name="Int. J. Syst. Evol. Microbiol.">
        <title>The Global Catalogue of Microorganisms (GCM) 10K type strain sequencing project: providing services to taxonomists for standard genome sequencing and annotation.</title>
        <authorList>
            <consortium name="The Broad Institute Genomics Platform"/>
            <consortium name="The Broad Institute Genome Sequencing Center for Infectious Disease"/>
            <person name="Wu L."/>
            <person name="Ma J."/>
        </authorList>
    </citation>
    <scope>NUCLEOTIDE SEQUENCE [LARGE SCALE GENOMIC DNA]</scope>
    <source>
        <strain evidence="3">NBRC 103166</strain>
    </source>
</reference>
<keyword evidence="1" id="KW-0812">Transmembrane</keyword>
<keyword evidence="3" id="KW-1185">Reference proteome</keyword>
<protein>
    <recommendedName>
        <fullName evidence="4">Envelope stress response protein PspG</fullName>
    </recommendedName>
</protein>
<sequence length="68" mass="7750">MFELAALLLSGFVLFMFGISAISLSVIALILVLSFILLSTVSFVFKFGFWILLAIGLYYYFFKKDDHK</sequence>
<accession>A0ABQ6DXJ4</accession>
<dbReference type="RefSeq" id="WP_284202819.1">
    <property type="nucleotide sequence ID" value="NZ_BSPQ01000001.1"/>
</dbReference>
<organism evidence="2 3">
    <name type="scientific">Psychromonas marina</name>
    <dbReference type="NCBI Taxonomy" id="88364"/>
    <lineage>
        <taxon>Bacteria</taxon>
        <taxon>Pseudomonadati</taxon>
        <taxon>Pseudomonadota</taxon>
        <taxon>Gammaproteobacteria</taxon>
        <taxon>Alteromonadales</taxon>
        <taxon>Psychromonadaceae</taxon>
        <taxon>Psychromonas</taxon>
    </lineage>
</organism>
<evidence type="ECO:0000313" key="2">
    <source>
        <dbReference type="EMBL" id="GLS89708.1"/>
    </source>
</evidence>
<name>A0ABQ6DXJ4_9GAMM</name>
<keyword evidence="1" id="KW-0472">Membrane</keyword>
<dbReference type="Proteomes" id="UP001157353">
    <property type="component" value="Unassembled WGS sequence"/>
</dbReference>
<keyword evidence="1" id="KW-1133">Transmembrane helix</keyword>
<comment type="caution">
    <text evidence="2">The sequence shown here is derived from an EMBL/GenBank/DDBJ whole genome shotgun (WGS) entry which is preliminary data.</text>
</comment>
<proteinExistence type="predicted"/>
<evidence type="ECO:0000256" key="1">
    <source>
        <dbReference type="SAM" id="Phobius"/>
    </source>
</evidence>